<feature type="domain" description="Glycosyltransferase 2-like" evidence="4">
    <location>
        <begin position="12"/>
        <end position="164"/>
    </location>
</feature>
<dbReference type="InterPro" id="IPR029044">
    <property type="entry name" value="Nucleotide-diphossugar_trans"/>
</dbReference>
<proteinExistence type="inferred from homology"/>
<gene>
    <name evidence="5" type="ORF">A6X21_19255</name>
</gene>
<dbReference type="GO" id="GO:0009247">
    <property type="term" value="P:glycolipid biosynthetic process"/>
    <property type="evidence" value="ECO:0007669"/>
    <property type="project" value="TreeGrafter"/>
</dbReference>
<dbReference type="Proteomes" id="UP000094828">
    <property type="component" value="Unassembled WGS sequence"/>
</dbReference>
<reference evidence="5 6" key="1">
    <citation type="submission" date="2016-05" db="EMBL/GenBank/DDBJ databases">
        <title>Genomic and physiological characterization of Planctopirus sp. isolated from fresh water lake.</title>
        <authorList>
            <person name="Subhash Y."/>
            <person name="Ramana C."/>
        </authorList>
    </citation>
    <scope>NUCLEOTIDE SEQUENCE [LARGE SCALE GENOMIC DNA]</scope>
    <source>
        <strain evidence="5 6">JC280</strain>
    </source>
</reference>
<evidence type="ECO:0000259" key="4">
    <source>
        <dbReference type="Pfam" id="PF00535"/>
    </source>
</evidence>
<evidence type="ECO:0000313" key="6">
    <source>
        <dbReference type="Proteomes" id="UP000094828"/>
    </source>
</evidence>
<comment type="similarity">
    <text evidence="1">Belongs to the glycosyltransferase 2 family.</text>
</comment>
<accession>A0A1C3EGY3</accession>
<dbReference type="SUPFAM" id="SSF53448">
    <property type="entry name" value="Nucleotide-diphospho-sugar transferases"/>
    <property type="match status" value="1"/>
</dbReference>
<dbReference type="CDD" id="cd06442">
    <property type="entry name" value="DPM1_like"/>
    <property type="match status" value="1"/>
</dbReference>
<evidence type="ECO:0000256" key="2">
    <source>
        <dbReference type="ARBA" id="ARBA00022676"/>
    </source>
</evidence>
<dbReference type="InterPro" id="IPR039528">
    <property type="entry name" value="DPM1-like"/>
</dbReference>
<dbReference type="PANTHER" id="PTHR43398">
    <property type="entry name" value="DOLICHOL-PHOSPHATE MANNOSYLTRANSFERASE SUBUNIT 1"/>
    <property type="match status" value="1"/>
</dbReference>
<dbReference type="OrthoDB" id="9810303at2"/>
<dbReference type="PANTHER" id="PTHR43398:SF1">
    <property type="entry name" value="DOLICHOL-PHOSPHATE MANNOSYLTRANSFERASE SUBUNIT 1"/>
    <property type="match status" value="1"/>
</dbReference>
<dbReference type="Pfam" id="PF00535">
    <property type="entry name" value="Glycos_transf_2"/>
    <property type="match status" value="1"/>
</dbReference>
<organism evidence="5 6">
    <name type="scientific">Planctopirus hydrillae</name>
    <dbReference type="NCBI Taxonomy" id="1841610"/>
    <lineage>
        <taxon>Bacteria</taxon>
        <taxon>Pseudomonadati</taxon>
        <taxon>Planctomycetota</taxon>
        <taxon>Planctomycetia</taxon>
        <taxon>Planctomycetales</taxon>
        <taxon>Planctomycetaceae</taxon>
        <taxon>Planctopirus</taxon>
    </lineage>
</organism>
<evidence type="ECO:0000256" key="3">
    <source>
        <dbReference type="ARBA" id="ARBA00022679"/>
    </source>
</evidence>
<protein>
    <submittedName>
        <fullName evidence="5">Glycosyl transferase</fullName>
    </submittedName>
</protein>
<dbReference type="GO" id="GO:0016020">
    <property type="term" value="C:membrane"/>
    <property type="evidence" value="ECO:0007669"/>
    <property type="project" value="GOC"/>
</dbReference>
<dbReference type="STRING" id="1841610.A6X21_19255"/>
<keyword evidence="6" id="KW-1185">Reference proteome</keyword>
<comment type="caution">
    <text evidence="5">The sequence shown here is derived from an EMBL/GenBank/DDBJ whole genome shotgun (WGS) entry which is preliminary data.</text>
</comment>
<evidence type="ECO:0000313" key="5">
    <source>
        <dbReference type="EMBL" id="ODA32512.1"/>
    </source>
</evidence>
<dbReference type="AlphaFoldDB" id="A0A1C3EGY3"/>
<name>A0A1C3EGY3_9PLAN</name>
<dbReference type="FunFam" id="3.90.550.10:FF:000122">
    <property type="entry name" value="Dolichol-phosphate mannosyltransferase subunit 1"/>
    <property type="match status" value="1"/>
</dbReference>
<keyword evidence="2" id="KW-0328">Glycosyltransferase</keyword>
<sequence>MSNVHDAQILISICTYNEKENIQRLLPMIREALPAAHIMVVDDNSPDGTANVVRELSQFDQHIELFLRLNKEGLGAAQLASFRKACESSFDFLINMDADFSHHPRYLPSLIAAMETADVVIGSRYVPGGGVQGWPWSRRLMSFLVNLYSRTLLGMRARDTSGAYRCYRLETLRQVRLDQVRSRGYAFQEEILFRLVRAGARVVEVPILFEDRQHGQSKINWKVALVALWDMFCVATERLRRQPIKQEISTQAK</sequence>
<dbReference type="GO" id="GO:0004582">
    <property type="term" value="F:dolichyl-phosphate beta-D-mannosyltransferase activity"/>
    <property type="evidence" value="ECO:0007669"/>
    <property type="project" value="InterPro"/>
</dbReference>
<dbReference type="RefSeq" id="WP_068847031.1">
    <property type="nucleotide sequence ID" value="NZ_LYDR01000063.1"/>
</dbReference>
<dbReference type="Gene3D" id="3.90.550.10">
    <property type="entry name" value="Spore Coat Polysaccharide Biosynthesis Protein SpsA, Chain A"/>
    <property type="match status" value="1"/>
</dbReference>
<dbReference type="EMBL" id="LYDR01000063">
    <property type="protein sequence ID" value="ODA32512.1"/>
    <property type="molecule type" value="Genomic_DNA"/>
</dbReference>
<keyword evidence="3 5" id="KW-0808">Transferase</keyword>
<dbReference type="InterPro" id="IPR001173">
    <property type="entry name" value="Glyco_trans_2-like"/>
</dbReference>
<evidence type="ECO:0000256" key="1">
    <source>
        <dbReference type="ARBA" id="ARBA00006739"/>
    </source>
</evidence>